<dbReference type="PANTHER" id="PTHR30537">
    <property type="entry name" value="HTH-TYPE TRANSCRIPTIONAL REGULATOR"/>
    <property type="match status" value="1"/>
</dbReference>
<dbReference type="RefSeq" id="WP_037543828.1">
    <property type="nucleotide sequence ID" value="NZ_JAJGNP010000028.1"/>
</dbReference>
<evidence type="ECO:0000256" key="2">
    <source>
        <dbReference type="ARBA" id="ARBA00023015"/>
    </source>
</evidence>
<evidence type="ECO:0000256" key="1">
    <source>
        <dbReference type="ARBA" id="ARBA00009437"/>
    </source>
</evidence>
<evidence type="ECO:0000256" key="4">
    <source>
        <dbReference type="ARBA" id="ARBA00023163"/>
    </source>
</evidence>
<keyword evidence="7" id="KW-1185">Reference proteome</keyword>
<proteinExistence type="inferred from homology"/>
<protein>
    <submittedName>
        <fullName evidence="6">LysR family transcriptional regulator</fullName>
    </submittedName>
</protein>
<name>A0ABS8H8P0_9SPHN</name>
<dbReference type="Gene3D" id="1.10.10.10">
    <property type="entry name" value="Winged helix-like DNA-binding domain superfamily/Winged helix DNA-binding domain"/>
    <property type="match status" value="1"/>
</dbReference>
<evidence type="ECO:0000313" key="6">
    <source>
        <dbReference type="EMBL" id="MCC4234784.1"/>
    </source>
</evidence>
<keyword evidence="3" id="KW-0238">DNA-binding</keyword>
<organism evidence="6 7">
    <name type="scientific">Sphingobium soli</name>
    <dbReference type="NCBI Taxonomy" id="1591116"/>
    <lineage>
        <taxon>Bacteria</taxon>
        <taxon>Pseudomonadati</taxon>
        <taxon>Pseudomonadota</taxon>
        <taxon>Alphaproteobacteria</taxon>
        <taxon>Sphingomonadales</taxon>
        <taxon>Sphingomonadaceae</taxon>
        <taxon>Sphingobium</taxon>
    </lineage>
</organism>
<evidence type="ECO:0000256" key="3">
    <source>
        <dbReference type="ARBA" id="ARBA00023125"/>
    </source>
</evidence>
<dbReference type="Proteomes" id="UP001198830">
    <property type="component" value="Unassembled WGS sequence"/>
</dbReference>
<keyword evidence="4" id="KW-0804">Transcription</keyword>
<dbReference type="SUPFAM" id="SSF46785">
    <property type="entry name" value="Winged helix' DNA-binding domain"/>
    <property type="match status" value="1"/>
</dbReference>
<reference evidence="6 7" key="1">
    <citation type="submission" date="2021-10" db="EMBL/GenBank/DDBJ databases">
        <title>The diversity and Nitrogen Metabolism of Culturable Nitrate-Utilizing Bacteria Within the Oxygen Minimum Zone of the Changjiang (Yangtze River)Estuary.</title>
        <authorList>
            <person name="Zhang D."/>
            <person name="Zheng J."/>
            <person name="Liu S."/>
            <person name="He W."/>
        </authorList>
    </citation>
    <scope>NUCLEOTIDE SEQUENCE [LARGE SCALE GENOMIC DNA]</scope>
    <source>
        <strain evidence="6 7">FXH275-2</strain>
    </source>
</reference>
<comment type="caution">
    <text evidence="6">The sequence shown here is derived from an EMBL/GenBank/DDBJ whole genome shotgun (WGS) entry which is preliminary data.</text>
</comment>
<dbReference type="PANTHER" id="PTHR30537:SF10">
    <property type="entry name" value="TRANSCRIPTIONAL REGULATOR-RELATED"/>
    <property type="match status" value="1"/>
</dbReference>
<dbReference type="InterPro" id="IPR000847">
    <property type="entry name" value="LysR_HTH_N"/>
</dbReference>
<sequence>MSCWDGIDEFVAVATAGSFIGGARALGVSTSHISRAIQDMEQRLETQLFHRTTRVVRLSDTGRSLLDHCRQLIADREDMLALIHEESEPQGELKLTCSTAMGERFLAPIMRRFAMRHPRLSVTLDLTNRVVDLIVEGYDLAIRTGALTDTRLIGTKIGDRSFLTCAAPAYLDDRALAPTCVEDLDRHDCVAGTSPTWHFKVDGKALLYRPQARFRCNSGLAVVDACLAGMGICQLPEFYVLPHIRSGQLRLVLPDLRPDEEPIWAVYPRRRHLMPKIRAAIDHIRDQMSAEMRCI</sequence>
<evidence type="ECO:0000259" key="5">
    <source>
        <dbReference type="PROSITE" id="PS50931"/>
    </source>
</evidence>
<dbReference type="Pfam" id="PF00126">
    <property type="entry name" value="HTH_1"/>
    <property type="match status" value="1"/>
</dbReference>
<dbReference type="PROSITE" id="PS50931">
    <property type="entry name" value="HTH_LYSR"/>
    <property type="match status" value="1"/>
</dbReference>
<evidence type="ECO:0000313" key="7">
    <source>
        <dbReference type="Proteomes" id="UP001198830"/>
    </source>
</evidence>
<dbReference type="InterPro" id="IPR036390">
    <property type="entry name" value="WH_DNA-bd_sf"/>
</dbReference>
<dbReference type="InterPro" id="IPR036388">
    <property type="entry name" value="WH-like_DNA-bd_sf"/>
</dbReference>
<gene>
    <name evidence="6" type="ORF">LL253_19105</name>
</gene>
<dbReference type="InterPro" id="IPR058163">
    <property type="entry name" value="LysR-type_TF_proteobact-type"/>
</dbReference>
<dbReference type="Gene3D" id="3.40.190.290">
    <property type="match status" value="1"/>
</dbReference>
<dbReference type="EMBL" id="JAJGNP010000028">
    <property type="protein sequence ID" value="MCC4234784.1"/>
    <property type="molecule type" value="Genomic_DNA"/>
</dbReference>
<comment type="similarity">
    <text evidence="1">Belongs to the LysR transcriptional regulatory family.</text>
</comment>
<keyword evidence="2" id="KW-0805">Transcription regulation</keyword>
<accession>A0ABS8H8P0</accession>
<feature type="domain" description="HTH lysR-type" evidence="5">
    <location>
        <begin position="10"/>
        <end position="59"/>
    </location>
</feature>
<dbReference type="Pfam" id="PF03466">
    <property type="entry name" value="LysR_substrate"/>
    <property type="match status" value="1"/>
</dbReference>
<dbReference type="SUPFAM" id="SSF53850">
    <property type="entry name" value="Periplasmic binding protein-like II"/>
    <property type="match status" value="1"/>
</dbReference>
<dbReference type="InterPro" id="IPR005119">
    <property type="entry name" value="LysR_subst-bd"/>
</dbReference>